<sequence length="117" mass="12446">MTTDDSRFLVMGVAGLVRCDLIGAVKEQFPTISPVTVGSEVEAIEVAQQSDGWKFAFLSLGPEDFAASELAALFAKLKTKVILLGDAAEEAAANSPFPVLMRPFSGADILRLLGYKP</sequence>
<dbReference type="RefSeq" id="WP_284373266.1">
    <property type="nucleotide sequence ID" value="NZ_BSNL01000001.1"/>
</dbReference>
<proteinExistence type="predicted"/>
<reference evidence="1" key="1">
    <citation type="journal article" date="2014" name="Int. J. Syst. Evol. Microbiol.">
        <title>Complete genome of a new Firmicutes species belonging to the dominant human colonic microbiota ('Ruminococcus bicirculans') reveals two chromosomes and a selective capacity to utilize plant glucans.</title>
        <authorList>
            <consortium name="NISC Comparative Sequencing Program"/>
            <person name="Wegmann U."/>
            <person name="Louis P."/>
            <person name="Goesmann A."/>
            <person name="Henrissat B."/>
            <person name="Duncan S.H."/>
            <person name="Flint H.J."/>
        </authorList>
    </citation>
    <scope>NUCLEOTIDE SEQUENCE</scope>
    <source>
        <strain evidence="1">NBRC 109915</strain>
    </source>
</reference>
<evidence type="ECO:0000313" key="2">
    <source>
        <dbReference type="Proteomes" id="UP001161388"/>
    </source>
</evidence>
<protein>
    <recommendedName>
        <fullName evidence="3">Response regulatory domain-containing protein</fullName>
    </recommendedName>
</protein>
<accession>A0ABQ5VJQ5</accession>
<reference evidence="1" key="2">
    <citation type="submission" date="2023-01" db="EMBL/GenBank/DDBJ databases">
        <title>Draft genome sequence of Sulfitobacter pacificus strain NBRC 109915.</title>
        <authorList>
            <person name="Sun Q."/>
            <person name="Mori K."/>
        </authorList>
    </citation>
    <scope>NUCLEOTIDE SEQUENCE</scope>
    <source>
        <strain evidence="1">NBRC 109915</strain>
    </source>
</reference>
<evidence type="ECO:0008006" key="3">
    <source>
        <dbReference type="Google" id="ProtNLM"/>
    </source>
</evidence>
<dbReference type="EMBL" id="BSNL01000001">
    <property type="protein sequence ID" value="GLQ27330.1"/>
    <property type="molecule type" value="Genomic_DNA"/>
</dbReference>
<organism evidence="1 2">
    <name type="scientific">Sulfitobacter pacificus</name>
    <dbReference type="NCBI Taxonomy" id="1499314"/>
    <lineage>
        <taxon>Bacteria</taxon>
        <taxon>Pseudomonadati</taxon>
        <taxon>Pseudomonadota</taxon>
        <taxon>Alphaproteobacteria</taxon>
        <taxon>Rhodobacterales</taxon>
        <taxon>Roseobacteraceae</taxon>
        <taxon>Sulfitobacter</taxon>
    </lineage>
</organism>
<evidence type="ECO:0000313" key="1">
    <source>
        <dbReference type="EMBL" id="GLQ27330.1"/>
    </source>
</evidence>
<dbReference type="Proteomes" id="UP001161388">
    <property type="component" value="Unassembled WGS sequence"/>
</dbReference>
<gene>
    <name evidence="1" type="ORF">GCM10007927_21330</name>
</gene>
<name>A0ABQ5VJQ5_9RHOB</name>
<keyword evidence="2" id="KW-1185">Reference proteome</keyword>
<comment type="caution">
    <text evidence="1">The sequence shown here is derived from an EMBL/GenBank/DDBJ whole genome shotgun (WGS) entry which is preliminary data.</text>
</comment>